<dbReference type="PANTHER" id="PTHR19879:SF9">
    <property type="entry name" value="TRANSCRIPTION INITIATION FACTOR TFIID SUBUNIT 5"/>
    <property type="match status" value="1"/>
</dbReference>
<feature type="repeat" description="WD" evidence="3">
    <location>
        <begin position="833"/>
        <end position="865"/>
    </location>
</feature>
<dbReference type="Gene3D" id="2.130.10.10">
    <property type="entry name" value="YVTN repeat-like/Quinoprotein amine dehydrogenase"/>
    <property type="match status" value="5"/>
</dbReference>
<dbReference type="SMART" id="SM00530">
    <property type="entry name" value="HTH_XRE"/>
    <property type="match status" value="1"/>
</dbReference>
<accession>A0A402A9M4</accession>
<dbReference type="PROSITE" id="PS50294">
    <property type="entry name" value="WD_REPEATS_REGION"/>
    <property type="match status" value="11"/>
</dbReference>
<dbReference type="SUPFAM" id="SSF52540">
    <property type="entry name" value="P-loop containing nucleoside triphosphate hydrolases"/>
    <property type="match status" value="1"/>
</dbReference>
<dbReference type="InterPro" id="IPR003593">
    <property type="entry name" value="AAA+_ATPase"/>
</dbReference>
<keyword evidence="6" id="KW-1185">Reference proteome</keyword>
<dbReference type="PROSITE" id="PS50943">
    <property type="entry name" value="HTH_CROC1"/>
    <property type="match status" value="1"/>
</dbReference>
<dbReference type="SMART" id="SM00320">
    <property type="entry name" value="WD40"/>
    <property type="match status" value="12"/>
</dbReference>
<comment type="caution">
    <text evidence="5">The sequence shown here is derived from an EMBL/GenBank/DDBJ whole genome shotgun (WGS) entry which is preliminary data.</text>
</comment>
<feature type="repeat" description="WD" evidence="3">
    <location>
        <begin position="791"/>
        <end position="832"/>
    </location>
</feature>
<dbReference type="Pfam" id="PF25168">
    <property type="entry name" value="Beta-prop_WDR36-Utp21_2nd"/>
    <property type="match status" value="1"/>
</dbReference>
<dbReference type="RefSeq" id="WP_126583239.1">
    <property type="nucleotide sequence ID" value="NZ_BIFR01000002.1"/>
</dbReference>
<feature type="repeat" description="WD" evidence="3">
    <location>
        <begin position="749"/>
        <end position="790"/>
    </location>
</feature>
<feature type="repeat" description="WD" evidence="3">
    <location>
        <begin position="665"/>
        <end position="706"/>
    </location>
</feature>
<organism evidence="5 6">
    <name type="scientific">Tengunoibacter tsumagoiensis</name>
    <dbReference type="NCBI Taxonomy" id="2014871"/>
    <lineage>
        <taxon>Bacteria</taxon>
        <taxon>Bacillati</taxon>
        <taxon>Chloroflexota</taxon>
        <taxon>Ktedonobacteria</taxon>
        <taxon>Ktedonobacterales</taxon>
        <taxon>Dictyobacteraceae</taxon>
        <taxon>Tengunoibacter</taxon>
    </lineage>
</organism>
<reference evidence="6" key="1">
    <citation type="submission" date="2018-12" db="EMBL/GenBank/DDBJ databases">
        <title>Tengunoibacter tsumagoiensis gen. nov., sp. nov., Dictyobacter kobayashii sp. nov., D. alpinus sp. nov., and D. joshuensis sp. nov. and description of Dictyobacteraceae fam. nov. within the order Ktedonobacterales isolated from Tengu-no-mugimeshi.</title>
        <authorList>
            <person name="Wang C.M."/>
            <person name="Zheng Y."/>
            <person name="Sakai Y."/>
            <person name="Toyoda A."/>
            <person name="Minakuchi Y."/>
            <person name="Abe K."/>
            <person name="Yokota A."/>
            <person name="Yabe S."/>
        </authorList>
    </citation>
    <scope>NUCLEOTIDE SEQUENCE [LARGE SCALE GENOMIC DNA]</scope>
    <source>
        <strain evidence="6">Uno3</strain>
    </source>
</reference>
<evidence type="ECO:0000313" key="6">
    <source>
        <dbReference type="Proteomes" id="UP000287352"/>
    </source>
</evidence>
<dbReference type="Pfam" id="PF05729">
    <property type="entry name" value="NACHT"/>
    <property type="match status" value="1"/>
</dbReference>
<feature type="repeat" description="WD" evidence="3">
    <location>
        <begin position="539"/>
        <end position="580"/>
    </location>
</feature>
<dbReference type="CDD" id="cd00093">
    <property type="entry name" value="HTH_XRE"/>
    <property type="match status" value="1"/>
</dbReference>
<dbReference type="Proteomes" id="UP000287352">
    <property type="component" value="Unassembled WGS sequence"/>
</dbReference>
<feature type="repeat" description="WD" evidence="3">
    <location>
        <begin position="623"/>
        <end position="664"/>
    </location>
</feature>
<feature type="domain" description="HTH cro/C1-type" evidence="4">
    <location>
        <begin position="11"/>
        <end position="65"/>
    </location>
</feature>
<proteinExistence type="predicted"/>
<dbReference type="PRINTS" id="PR00364">
    <property type="entry name" value="DISEASERSIST"/>
</dbReference>
<gene>
    <name evidence="5" type="ORF">KTT_56880</name>
</gene>
<dbReference type="InterPro" id="IPR001680">
    <property type="entry name" value="WD40_rpt"/>
</dbReference>
<dbReference type="InterPro" id="IPR007111">
    <property type="entry name" value="NACHT_NTPase"/>
</dbReference>
<dbReference type="PROSITE" id="PS50082">
    <property type="entry name" value="WD_REPEATS_2"/>
    <property type="match status" value="12"/>
</dbReference>
<feature type="repeat" description="WD" evidence="3">
    <location>
        <begin position="875"/>
        <end position="916"/>
    </location>
</feature>
<dbReference type="SUPFAM" id="SSF47413">
    <property type="entry name" value="lambda repressor-like DNA-binding domains"/>
    <property type="match status" value="1"/>
</dbReference>
<dbReference type="InterPro" id="IPR001387">
    <property type="entry name" value="Cro/C1-type_HTH"/>
</dbReference>
<dbReference type="Pfam" id="PF00400">
    <property type="entry name" value="WD40"/>
    <property type="match status" value="2"/>
</dbReference>
<feature type="repeat" description="WD" evidence="3">
    <location>
        <begin position="707"/>
        <end position="748"/>
    </location>
</feature>
<dbReference type="Pfam" id="PF25173">
    <property type="entry name" value="Beta-prop_WDR3_1st"/>
    <property type="match status" value="1"/>
</dbReference>
<dbReference type="InterPro" id="IPR020472">
    <property type="entry name" value="WD40_PAC1"/>
</dbReference>
<dbReference type="InterPro" id="IPR019775">
    <property type="entry name" value="WD40_repeat_CS"/>
</dbReference>
<feature type="repeat" description="WD" evidence="3">
    <location>
        <begin position="1001"/>
        <end position="1042"/>
    </location>
</feature>
<dbReference type="InterPro" id="IPR015943">
    <property type="entry name" value="WD40/YVTN_repeat-like_dom_sf"/>
</dbReference>
<name>A0A402A9M4_9CHLR</name>
<dbReference type="PANTHER" id="PTHR19879">
    <property type="entry name" value="TRANSCRIPTION INITIATION FACTOR TFIID"/>
    <property type="match status" value="1"/>
</dbReference>
<dbReference type="InterPro" id="IPR027417">
    <property type="entry name" value="P-loop_NTPase"/>
</dbReference>
<dbReference type="GO" id="GO:0003677">
    <property type="term" value="F:DNA binding"/>
    <property type="evidence" value="ECO:0007669"/>
    <property type="project" value="InterPro"/>
</dbReference>
<keyword evidence="2" id="KW-0677">Repeat</keyword>
<dbReference type="Gene3D" id="1.10.260.40">
    <property type="entry name" value="lambda repressor-like DNA-binding domains"/>
    <property type="match status" value="1"/>
</dbReference>
<dbReference type="PRINTS" id="PR00320">
    <property type="entry name" value="GPROTEINBRPT"/>
</dbReference>
<dbReference type="SMART" id="SM00382">
    <property type="entry name" value="AAA"/>
    <property type="match status" value="1"/>
</dbReference>
<keyword evidence="1 3" id="KW-0853">WD repeat</keyword>
<dbReference type="PROSITE" id="PS00678">
    <property type="entry name" value="WD_REPEATS_1"/>
    <property type="match status" value="7"/>
</dbReference>
<dbReference type="Gene3D" id="3.40.50.300">
    <property type="entry name" value="P-loop containing nucleotide triphosphate hydrolases"/>
    <property type="match status" value="1"/>
</dbReference>
<dbReference type="CDD" id="cd00200">
    <property type="entry name" value="WD40"/>
    <property type="match status" value="2"/>
</dbReference>
<dbReference type="EMBL" id="BIFR01000002">
    <property type="protein sequence ID" value="GCE15829.1"/>
    <property type="molecule type" value="Genomic_DNA"/>
</dbReference>
<evidence type="ECO:0000256" key="2">
    <source>
        <dbReference type="ARBA" id="ARBA00022737"/>
    </source>
</evidence>
<dbReference type="OrthoDB" id="9812686at2"/>
<feature type="repeat" description="WD" evidence="3">
    <location>
        <begin position="917"/>
        <end position="958"/>
    </location>
</feature>
<feature type="repeat" description="WD" evidence="3">
    <location>
        <begin position="959"/>
        <end position="1000"/>
    </location>
</feature>
<dbReference type="InterPro" id="IPR010982">
    <property type="entry name" value="Lambda_DNA-bd_dom_sf"/>
</dbReference>
<feature type="repeat" description="WD" evidence="3">
    <location>
        <begin position="581"/>
        <end position="622"/>
    </location>
</feature>
<evidence type="ECO:0000256" key="3">
    <source>
        <dbReference type="PROSITE-ProRule" id="PRU00221"/>
    </source>
</evidence>
<dbReference type="AlphaFoldDB" id="A0A402A9M4"/>
<sequence>MQRGPIWSQKIKRERLRHNWSQSDFARRLDTNTKTVGRWERGQAYPTPYYRLKICTLFNMTGDQLGFVEDDPVLTEVSGTLTEQFENTYWDEKVALEQLYGRTTESAQLEQWLLDPKTRIIAVLGKGGIGKTLLSATIVEKVESQFEYVFWHSLRNAPPLKEVLQKLVRLLTKNQITELPNDTDAQIALLLEQLKKVRCLFIFDNMESILQEENEEGQWLKGQEGYGKLLRRTAEVPHQSCLLLTSRERPREIENPTQKEIHLLKLEGLAEADAKAILNILNISGTASEEAELIHLYTGNPFAIKLVSGTIQGLFNGSITRFLKEGTLVFGTVKTLLESQFSRLSAAEQEILYWLAIEREPVTLEVLKKNIPLRTSADIMRTLESLLRHFMIEVSNESLGLQPVIMEYVTSVIIHSALQELETENLNILSQYALMKVQAKNYIRESQTRLLIDPIAQRLLGQLEKQEIAARFQHLIETMRNARQRKNYAAGNLLNILIHLDCDLRGYDFSRLYLRQAYLIGKFLPEVNFSFSTFESSVFTDTFGSVLSIAFNPSGKLMATGANNCEVRIWNVAEGVPMHILQGHAHWIWSVAISPDGKTVVSGSEDQSLRFWDMNQGRCYATLEAHVGSISSVAFNHSGSLLAVAGENPIIRLLDVQNRSFSASFTGHTAWIRAATFSPDGTLLASCSDDQTIRIWDVKSGSCQAILKEHFKGTKTVAFHPNGIMLASGSEDQTIRLWDIQQKICLAVLYGHTGIVTSIAFNTDGSLLVSGSEDQTAIIWDTRLYSHLNTLTGCTNPIQTVIFSPNGEHIITGSEDQTIRWWDRKTGQCINTLQGYTNGALSVAFDRQGQHLASGSEDKILRLWKTQKLQYPFMLNGHTNWIWSVTFSPDGQFIATGSEDQTIRLWETQTHHCQSILYGHTGRVGSVCFSPDGKLLVSGSNDQTIRIWDIATTKCLFTLTGHTNRIESIAFSPDGMYILSGSEDKTMRLWQADNGTCISTFAGHSDRVRSVAFHPTNNLIISGSYDHDLRIWDRYTRQCLQVIQGILIKYARSCIALMGR</sequence>
<dbReference type="SUPFAM" id="SSF50978">
    <property type="entry name" value="WD40 repeat-like"/>
    <property type="match status" value="2"/>
</dbReference>
<evidence type="ECO:0000256" key="1">
    <source>
        <dbReference type="ARBA" id="ARBA00022574"/>
    </source>
</evidence>
<dbReference type="FunFam" id="2.130.10.10:FF:000228">
    <property type="entry name" value="COMPASS-like H3K4 histone methylase component WDR5A"/>
    <property type="match status" value="1"/>
</dbReference>
<dbReference type="InterPro" id="IPR036322">
    <property type="entry name" value="WD40_repeat_dom_sf"/>
</dbReference>
<evidence type="ECO:0000313" key="5">
    <source>
        <dbReference type="EMBL" id="GCE15829.1"/>
    </source>
</evidence>
<evidence type="ECO:0000259" key="4">
    <source>
        <dbReference type="PROSITE" id="PS50943"/>
    </source>
</evidence>
<protein>
    <recommendedName>
        <fullName evidence="4">HTH cro/C1-type domain-containing protein</fullName>
    </recommendedName>
</protein>
<dbReference type="Pfam" id="PF01381">
    <property type="entry name" value="HTH_3"/>
    <property type="match status" value="1"/>
</dbReference>